<feature type="compositionally biased region" description="Pro residues" evidence="15">
    <location>
        <begin position="142"/>
        <end position="164"/>
    </location>
</feature>
<dbReference type="GO" id="GO:0009011">
    <property type="term" value="F:alpha-1,4-glucan glucosyltransferase (ADP-glucose donor) activity"/>
    <property type="evidence" value="ECO:0007669"/>
    <property type="project" value="UniProtKB-EC"/>
</dbReference>
<evidence type="ECO:0000256" key="15">
    <source>
        <dbReference type="SAM" id="MobiDB-lite"/>
    </source>
</evidence>
<feature type="domain" description="Glycosyl transferase family 1" evidence="16">
    <location>
        <begin position="496"/>
        <end position="571"/>
    </location>
</feature>
<comment type="subcellular location">
    <subcellularLocation>
        <location evidence="3">Plastid</location>
        <location evidence="3">Amyloplast</location>
    </subcellularLocation>
    <subcellularLocation>
        <location evidence="2">Plastid</location>
        <location evidence="2">Chloroplast</location>
    </subcellularLocation>
</comment>
<evidence type="ECO:0000256" key="7">
    <source>
        <dbReference type="ARBA" id="ARBA00022528"/>
    </source>
</evidence>
<dbReference type="EMBL" id="LGRX02003382">
    <property type="protein sequence ID" value="KAK3282306.1"/>
    <property type="molecule type" value="Genomic_DNA"/>
</dbReference>
<dbReference type="SUPFAM" id="SSF53756">
    <property type="entry name" value="UDP-Glycosyltransferase/glycogen phosphorylase"/>
    <property type="match status" value="1"/>
</dbReference>
<dbReference type="InterPro" id="IPR001296">
    <property type="entry name" value="Glyco_trans_1"/>
</dbReference>
<dbReference type="InterPro" id="IPR013534">
    <property type="entry name" value="Starch_synth_cat_dom"/>
</dbReference>
<comment type="pathway">
    <text evidence="4">Glycan biosynthesis; starch biosynthesis.</text>
</comment>
<keyword evidence="14" id="KW-0175">Coiled coil</keyword>
<keyword evidence="10" id="KW-0808">Transferase</keyword>
<evidence type="ECO:0000256" key="8">
    <source>
        <dbReference type="ARBA" id="ARBA00022640"/>
    </source>
</evidence>
<dbReference type="Pfam" id="PF08323">
    <property type="entry name" value="Glyco_transf_5"/>
    <property type="match status" value="1"/>
</dbReference>
<evidence type="ECO:0000313" key="18">
    <source>
        <dbReference type="EMBL" id="KAK3282306.1"/>
    </source>
</evidence>
<dbReference type="PANTHER" id="PTHR45825">
    <property type="entry name" value="GRANULE-BOUND STARCH SYNTHASE 1, CHLOROPLASTIC/AMYLOPLASTIC"/>
    <property type="match status" value="1"/>
</dbReference>
<dbReference type="EC" id="2.4.1.21" evidence="6"/>
<feature type="coiled-coil region" evidence="14">
    <location>
        <begin position="50"/>
        <end position="77"/>
    </location>
</feature>
<organism evidence="18 19">
    <name type="scientific">Cymbomonas tetramitiformis</name>
    <dbReference type="NCBI Taxonomy" id="36881"/>
    <lineage>
        <taxon>Eukaryota</taxon>
        <taxon>Viridiplantae</taxon>
        <taxon>Chlorophyta</taxon>
        <taxon>Pyramimonadophyceae</taxon>
        <taxon>Pyramimonadales</taxon>
        <taxon>Pyramimonadaceae</taxon>
        <taxon>Cymbomonas</taxon>
    </lineage>
</organism>
<dbReference type="FunFam" id="3.40.50.2000:FF:000048">
    <property type="entry name" value="Starch synthase, chloroplastic/amyloplastic"/>
    <property type="match status" value="1"/>
</dbReference>
<dbReference type="GO" id="GO:0009501">
    <property type="term" value="C:amyloplast"/>
    <property type="evidence" value="ECO:0007669"/>
    <property type="project" value="UniProtKB-SubCell"/>
</dbReference>
<evidence type="ECO:0000259" key="17">
    <source>
        <dbReference type="Pfam" id="PF08323"/>
    </source>
</evidence>
<dbReference type="GO" id="GO:0010021">
    <property type="term" value="P:amylopectin biosynthetic process"/>
    <property type="evidence" value="ECO:0007669"/>
    <property type="project" value="UniProtKB-ARBA"/>
</dbReference>
<comment type="catalytic activity">
    <reaction evidence="1">
        <text>[(1-&gt;4)-alpha-D-glucosyl](n) + ADP-alpha-D-glucose = [(1-&gt;4)-alpha-D-glucosyl](n+1) + ADP + H(+)</text>
        <dbReference type="Rhea" id="RHEA:18189"/>
        <dbReference type="Rhea" id="RHEA-COMP:9584"/>
        <dbReference type="Rhea" id="RHEA-COMP:9587"/>
        <dbReference type="ChEBI" id="CHEBI:15378"/>
        <dbReference type="ChEBI" id="CHEBI:15444"/>
        <dbReference type="ChEBI" id="CHEBI:57498"/>
        <dbReference type="ChEBI" id="CHEBI:456216"/>
        <dbReference type="EC" id="2.4.1.21"/>
    </reaction>
</comment>
<feature type="region of interest" description="Disordered" evidence="15">
    <location>
        <begin position="93"/>
        <end position="171"/>
    </location>
</feature>
<dbReference type="Proteomes" id="UP001190700">
    <property type="component" value="Unassembled WGS sequence"/>
</dbReference>
<sequence length="611" mass="68673">MVQTVIRSGSRAPIGIPSVYTNSLRNHKGTRSRKANLKIQCMPDRYSDQNQKKATEVERQKNELLQLQNELLDQIESRKKLHEALLGKIKAREQEKEETIQEAPMSWPPAQAPAAPAPPPPRPVVQSPRTNPSVGVIVNAPKPHPPPPPRAAAPPPPAPTPPPTQEEGPPLAGENVMNVVVVASECAPWSKTGGLGDVVGALPKALSKRGHRVMVVAPRYDNYDNAWETGIRRIFKVFGGDQEVGYFHGYIDGVDFVFIDHPCYHNVKDNIYAGERNELNFRNALLCKAALEAVWHVDCGGSNYGDSNTVFMANDWQTALLPVYLQAHYRDYDKMKFSRSILVLHNMAFQGRGPMKELEQLEIPEHYEDVFLLDDPFGGEHMNILQAGLKCAHRTVAVSNGYAWEIQTDMGGRGLAPLLREESWKLRGIVNGIDYNEWNPETDAHLQTDGYSTFTPDIPRTEQRQDLEETLRSMENDHKDKCRGWVGFSVKMAHRINAACDILLMPSRFEPCGLNQLYAQRYGTVPIVHAVGGLRDTVEPYNPFENTGTGWSFDAAEGNKFIEAMGHALSTYREYPDAFRSLQQRGMVKDMTWSHAAHLYEEVMVEAKYQW</sequence>
<gene>
    <name evidence="18" type="ORF">CYMTET_9949</name>
</gene>
<keyword evidence="7" id="KW-0150">Chloroplast</keyword>
<dbReference type="AlphaFoldDB" id="A0AAE0GRQ1"/>
<dbReference type="PANTHER" id="PTHR45825:SF2">
    <property type="entry name" value="STARCH SYNTHASE 2, CHLOROPLASTIC_AMYLOPLASTIC"/>
    <property type="match status" value="1"/>
</dbReference>
<dbReference type="Pfam" id="PF00534">
    <property type="entry name" value="Glycos_transf_1"/>
    <property type="match status" value="1"/>
</dbReference>
<feature type="domain" description="Starch synthase catalytic" evidence="17">
    <location>
        <begin position="178"/>
        <end position="421"/>
    </location>
</feature>
<comment type="caution">
    <text evidence="18">The sequence shown here is derived from an EMBL/GenBank/DDBJ whole genome shotgun (WGS) entry which is preliminary data.</text>
</comment>
<evidence type="ECO:0000256" key="11">
    <source>
        <dbReference type="ARBA" id="ARBA00022922"/>
    </source>
</evidence>
<keyword evidence="12" id="KW-0809">Transit peptide</keyword>
<evidence type="ECO:0000259" key="16">
    <source>
        <dbReference type="Pfam" id="PF00534"/>
    </source>
</evidence>
<evidence type="ECO:0000256" key="3">
    <source>
        <dbReference type="ARBA" id="ARBA00004602"/>
    </source>
</evidence>
<keyword evidence="9" id="KW-0328">Glycosyltransferase</keyword>
<dbReference type="Gene3D" id="3.40.50.2000">
    <property type="entry name" value="Glycogen Phosphorylase B"/>
    <property type="match status" value="2"/>
</dbReference>
<evidence type="ECO:0000256" key="12">
    <source>
        <dbReference type="ARBA" id="ARBA00022946"/>
    </source>
</evidence>
<keyword evidence="19" id="KW-1185">Reference proteome</keyword>
<feature type="compositionally biased region" description="Pro residues" evidence="15">
    <location>
        <begin position="106"/>
        <end position="123"/>
    </location>
</feature>
<evidence type="ECO:0000256" key="10">
    <source>
        <dbReference type="ARBA" id="ARBA00022679"/>
    </source>
</evidence>
<keyword evidence="13" id="KW-0035">Amyloplast</keyword>
<dbReference type="GO" id="GO:0019252">
    <property type="term" value="P:starch biosynthetic process"/>
    <property type="evidence" value="ECO:0007669"/>
    <property type="project" value="UniProtKB-KW"/>
</dbReference>
<evidence type="ECO:0000256" key="13">
    <source>
        <dbReference type="ARBA" id="ARBA00023234"/>
    </source>
</evidence>
<proteinExistence type="inferred from homology"/>
<evidence type="ECO:0000256" key="4">
    <source>
        <dbReference type="ARBA" id="ARBA00004727"/>
    </source>
</evidence>
<reference evidence="18 19" key="1">
    <citation type="journal article" date="2015" name="Genome Biol. Evol.">
        <title>Comparative Genomics of a Bacterivorous Green Alga Reveals Evolutionary Causalities and Consequences of Phago-Mixotrophic Mode of Nutrition.</title>
        <authorList>
            <person name="Burns J.A."/>
            <person name="Paasch A."/>
            <person name="Narechania A."/>
            <person name="Kim E."/>
        </authorList>
    </citation>
    <scope>NUCLEOTIDE SEQUENCE [LARGE SCALE GENOMIC DNA]</scope>
    <source>
        <strain evidence="18 19">PLY_AMNH</strain>
    </source>
</reference>
<evidence type="ECO:0000256" key="9">
    <source>
        <dbReference type="ARBA" id="ARBA00022676"/>
    </source>
</evidence>
<evidence type="ECO:0000256" key="14">
    <source>
        <dbReference type="SAM" id="Coils"/>
    </source>
</evidence>
<protein>
    <recommendedName>
        <fullName evidence="6">starch synthase</fullName>
        <ecNumber evidence="6">2.4.1.21</ecNumber>
    </recommendedName>
</protein>
<evidence type="ECO:0000256" key="5">
    <source>
        <dbReference type="ARBA" id="ARBA00010281"/>
    </source>
</evidence>
<accession>A0AAE0GRQ1</accession>
<evidence type="ECO:0000313" key="19">
    <source>
        <dbReference type="Proteomes" id="UP001190700"/>
    </source>
</evidence>
<dbReference type="CDD" id="cd03791">
    <property type="entry name" value="GT5_Glycogen_synthase_DULL1-like"/>
    <property type="match status" value="1"/>
</dbReference>
<name>A0AAE0GRQ1_9CHLO</name>
<evidence type="ECO:0000256" key="1">
    <source>
        <dbReference type="ARBA" id="ARBA00001478"/>
    </source>
</evidence>
<keyword evidence="11" id="KW-0750">Starch biosynthesis</keyword>
<dbReference type="GO" id="GO:0009507">
    <property type="term" value="C:chloroplast"/>
    <property type="evidence" value="ECO:0007669"/>
    <property type="project" value="UniProtKB-SubCell"/>
</dbReference>
<evidence type="ECO:0000256" key="6">
    <source>
        <dbReference type="ARBA" id="ARBA00012588"/>
    </source>
</evidence>
<keyword evidence="8" id="KW-0934">Plastid</keyword>
<evidence type="ECO:0000256" key="2">
    <source>
        <dbReference type="ARBA" id="ARBA00004229"/>
    </source>
</evidence>
<comment type="similarity">
    <text evidence="5">Belongs to the glycosyltransferase 1 family. Bacterial/plant glycogen synthase subfamily.</text>
</comment>